<sequence length="98" mass="11000">MNPPSKYNYHQANCSSRRRSATRNRQDQHGDTPSPSAMMNRDFPGTAPLVLRSSPFRPLSECTPQERMIRLKAVTQAALAIVNLPLRYDEDTPNGSSQ</sequence>
<dbReference type="Proteomes" id="UP001295423">
    <property type="component" value="Unassembled WGS sequence"/>
</dbReference>
<dbReference type="AlphaFoldDB" id="A0AAD2CKN0"/>
<reference evidence="2" key="1">
    <citation type="submission" date="2023-08" db="EMBL/GenBank/DDBJ databases">
        <authorList>
            <person name="Audoor S."/>
            <person name="Bilcke G."/>
        </authorList>
    </citation>
    <scope>NUCLEOTIDE SEQUENCE</scope>
</reference>
<evidence type="ECO:0000313" key="2">
    <source>
        <dbReference type="EMBL" id="CAJ1932832.1"/>
    </source>
</evidence>
<proteinExistence type="predicted"/>
<name>A0AAD2CKN0_9STRA</name>
<evidence type="ECO:0000313" key="3">
    <source>
        <dbReference type="Proteomes" id="UP001295423"/>
    </source>
</evidence>
<comment type="caution">
    <text evidence="2">The sequence shown here is derived from an EMBL/GenBank/DDBJ whole genome shotgun (WGS) entry which is preliminary data.</text>
</comment>
<accession>A0AAD2CKN0</accession>
<organism evidence="2 3">
    <name type="scientific">Cylindrotheca closterium</name>
    <dbReference type="NCBI Taxonomy" id="2856"/>
    <lineage>
        <taxon>Eukaryota</taxon>
        <taxon>Sar</taxon>
        <taxon>Stramenopiles</taxon>
        <taxon>Ochrophyta</taxon>
        <taxon>Bacillariophyta</taxon>
        <taxon>Bacillariophyceae</taxon>
        <taxon>Bacillariophycidae</taxon>
        <taxon>Bacillariales</taxon>
        <taxon>Bacillariaceae</taxon>
        <taxon>Cylindrotheca</taxon>
    </lineage>
</organism>
<feature type="region of interest" description="Disordered" evidence="1">
    <location>
        <begin position="1"/>
        <end position="58"/>
    </location>
</feature>
<gene>
    <name evidence="2" type="ORF">CYCCA115_LOCUS3035</name>
</gene>
<evidence type="ECO:0000256" key="1">
    <source>
        <dbReference type="SAM" id="MobiDB-lite"/>
    </source>
</evidence>
<dbReference type="EMBL" id="CAKOGP040000224">
    <property type="protein sequence ID" value="CAJ1932832.1"/>
    <property type="molecule type" value="Genomic_DNA"/>
</dbReference>
<protein>
    <submittedName>
        <fullName evidence="2">Uncharacterized protein</fullName>
    </submittedName>
</protein>
<keyword evidence="3" id="KW-1185">Reference proteome</keyword>